<dbReference type="Proteomes" id="UP000799424">
    <property type="component" value="Unassembled WGS sequence"/>
</dbReference>
<evidence type="ECO:0000256" key="4">
    <source>
        <dbReference type="PIRSR" id="PIRSR602401-1"/>
    </source>
</evidence>
<dbReference type="InterPro" id="IPR050121">
    <property type="entry name" value="Cytochrome_P450_monoxygenase"/>
</dbReference>
<comment type="cofactor">
    <cofactor evidence="1 4">
        <name>heme</name>
        <dbReference type="ChEBI" id="CHEBI:30413"/>
    </cofactor>
</comment>
<keyword evidence="2 4" id="KW-0479">Metal-binding</keyword>
<dbReference type="InterPro" id="IPR036396">
    <property type="entry name" value="Cyt_P450_sf"/>
</dbReference>
<dbReference type="EMBL" id="MU006218">
    <property type="protein sequence ID" value="KAF2831750.1"/>
    <property type="molecule type" value="Genomic_DNA"/>
</dbReference>
<reference evidence="7" key="1">
    <citation type="journal article" date="2020" name="Stud. Mycol.">
        <title>101 Dothideomycetes genomes: a test case for predicting lifestyles and emergence of pathogens.</title>
        <authorList>
            <person name="Haridas S."/>
            <person name="Albert R."/>
            <person name="Binder M."/>
            <person name="Bloem J."/>
            <person name="Labutti K."/>
            <person name="Salamov A."/>
            <person name="Andreopoulos B."/>
            <person name="Baker S."/>
            <person name="Barry K."/>
            <person name="Bills G."/>
            <person name="Bluhm B."/>
            <person name="Cannon C."/>
            <person name="Castanera R."/>
            <person name="Culley D."/>
            <person name="Daum C."/>
            <person name="Ezra D."/>
            <person name="Gonzalez J."/>
            <person name="Henrissat B."/>
            <person name="Kuo A."/>
            <person name="Liang C."/>
            <person name="Lipzen A."/>
            <person name="Lutzoni F."/>
            <person name="Magnuson J."/>
            <person name="Mondo S."/>
            <person name="Nolan M."/>
            <person name="Ohm R."/>
            <person name="Pangilinan J."/>
            <person name="Park H.-J."/>
            <person name="Ramirez L."/>
            <person name="Alfaro M."/>
            <person name="Sun H."/>
            <person name="Tritt A."/>
            <person name="Yoshinaga Y."/>
            <person name="Zwiers L.-H."/>
            <person name="Turgeon B."/>
            <person name="Goodwin S."/>
            <person name="Spatafora J."/>
            <person name="Crous P."/>
            <person name="Grigoriev I."/>
        </authorList>
    </citation>
    <scope>NUCLEOTIDE SEQUENCE</scope>
    <source>
        <strain evidence="7">CBS 113818</strain>
    </source>
</reference>
<keyword evidence="3 4" id="KW-0408">Iron</keyword>
<keyword evidence="5" id="KW-0503">Monooxygenase</keyword>
<dbReference type="Pfam" id="PF00067">
    <property type="entry name" value="p450"/>
    <property type="match status" value="1"/>
</dbReference>
<dbReference type="GO" id="GO:0004497">
    <property type="term" value="F:monooxygenase activity"/>
    <property type="evidence" value="ECO:0007669"/>
    <property type="project" value="UniProtKB-KW"/>
</dbReference>
<dbReference type="InterPro" id="IPR001128">
    <property type="entry name" value="Cyt_P450"/>
</dbReference>
<evidence type="ECO:0000256" key="1">
    <source>
        <dbReference type="ARBA" id="ARBA00001971"/>
    </source>
</evidence>
<evidence type="ECO:0000256" key="2">
    <source>
        <dbReference type="ARBA" id="ARBA00022723"/>
    </source>
</evidence>
<keyword evidence="6" id="KW-0472">Membrane</keyword>
<gene>
    <name evidence="7" type="ORF">CC86DRAFT_282305</name>
</gene>
<keyword evidence="5" id="KW-0560">Oxidoreductase</keyword>
<keyword evidence="6" id="KW-1133">Transmembrane helix</keyword>
<keyword evidence="6" id="KW-0812">Transmembrane</keyword>
<dbReference type="GO" id="GO:0016705">
    <property type="term" value="F:oxidoreductase activity, acting on paired donors, with incorporation or reduction of molecular oxygen"/>
    <property type="evidence" value="ECO:0007669"/>
    <property type="project" value="InterPro"/>
</dbReference>
<dbReference type="Gene3D" id="1.10.630.10">
    <property type="entry name" value="Cytochrome P450"/>
    <property type="match status" value="1"/>
</dbReference>
<evidence type="ECO:0000313" key="7">
    <source>
        <dbReference type="EMBL" id="KAF2831750.1"/>
    </source>
</evidence>
<dbReference type="InterPro" id="IPR017972">
    <property type="entry name" value="Cyt_P450_CS"/>
</dbReference>
<dbReference type="GO" id="GO:0005506">
    <property type="term" value="F:iron ion binding"/>
    <property type="evidence" value="ECO:0007669"/>
    <property type="project" value="InterPro"/>
</dbReference>
<proteinExistence type="inferred from homology"/>
<dbReference type="CDD" id="cd11060">
    <property type="entry name" value="CYP57A1-like"/>
    <property type="match status" value="1"/>
</dbReference>
<evidence type="ECO:0000313" key="8">
    <source>
        <dbReference type="Proteomes" id="UP000799424"/>
    </source>
</evidence>
<dbReference type="GO" id="GO:0020037">
    <property type="term" value="F:heme binding"/>
    <property type="evidence" value="ECO:0007669"/>
    <property type="project" value="InterPro"/>
</dbReference>
<dbReference type="AlphaFoldDB" id="A0A6A7AEL2"/>
<dbReference type="PROSITE" id="PS00086">
    <property type="entry name" value="CYTOCHROME_P450"/>
    <property type="match status" value="1"/>
</dbReference>
<dbReference type="PANTHER" id="PTHR24305">
    <property type="entry name" value="CYTOCHROME P450"/>
    <property type="match status" value="1"/>
</dbReference>
<sequence length="511" mass="58145">MAILSDVGLGLTWKACLAFILSGPAFYWIGWVVYALFLHPLARIPGPLWPSVSRTWLMYRMYKGDLEFHMRAIHDKYGPVVRIAPDEVHASDPKAIPLIYPVQQPLEKTDWYLTYRPITLGGGPDLFTDDSEKHHTAYRRTIGQVYTLSSMLKNEHAINETTNTFMTRIGEFADRKEAFDFGLWLEMYSFDNVGAVFFGKQFGFVENSIDYGDYIKSVHTAMPLNSFVAMAPLWTRGYLLNIGIMIPKVLKAIMAADGIRQTAVRETGIAQERTLDANSKRTDILSQLLFIMQEKKDSVTIREVHVEMWAAVIAGSDSTSGALRAIFYFLMKHPEKMAKLTRDIDAAFDDGTLSHPAQYNQAVKVPYLKAVIQEALRLFPPFAVSMPRHAPATGLQISGHHIPARSKIGMNAMVTQFDKDVFGEDSYEFRPERWLESEERYWAMDKAMLVFGAGTRTCIGKHLSNAEMYKVVPEILRRFTVEMAHDKPWKTYNATFVLQSNVICNVKRREP</sequence>
<dbReference type="OrthoDB" id="3934656at2759"/>
<feature type="transmembrane region" description="Helical" evidence="6">
    <location>
        <begin position="12"/>
        <end position="37"/>
    </location>
</feature>
<keyword evidence="8" id="KW-1185">Reference proteome</keyword>
<dbReference type="PANTHER" id="PTHR24305:SF229">
    <property type="entry name" value="P450, PUTATIVE (EUROFUNG)-RELATED"/>
    <property type="match status" value="1"/>
</dbReference>
<evidence type="ECO:0000256" key="5">
    <source>
        <dbReference type="RuleBase" id="RU000461"/>
    </source>
</evidence>
<keyword evidence="4 5" id="KW-0349">Heme</keyword>
<organism evidence="7 8">
    <name type="scientific">Ophiobolus disseminans</name>
    <dbReference type="NCBI Taxonomy" id="1469910"/>
    <lineage>
        <taxon>Eukaryota</taxon>
        <taxon>Fungi</taxon>
        <taxon>Dikarya</taxon>
        <taxon>Ascomycota</taxon>
        <taxon>Pezizomycotina</taxon>
        <taxon>Dothideomycetes</taxon>
        <taxon>Pleosporomycetidae</taxon>
        <taxon>Pleosporales</taxon>
        <taxon>Pleosporineae</taxon>
        <taxon>Phaeosphaeriaceae</taxon>
        <taxon>Ophiobolus</taxon>
    </lineage>
</organism>
<protein>
    <submittedName>
        <fullName evidence="7">Cytochrome P450</fullName>
    </submittedName>
</protein>
<accession>A0A6A7AEL2</accession>
<evidence type="ECO:0000256" key="6">
    <source>
        <dbReference type="SAM" id="Phobius"/>
    </source>
</evidence>
<evidence type="ECO:0000256" key="3">
    <source>
        <dbReference type="ARBA" id="ARBA00023004"/>
    </source>
</evidence>
<dbReference type="PRINTS" id="PR00463">
    <property type="entry name" value="EP450I"/>
</dbReference>
<feature type="binding site" description="axial binding residue" evidence="4">
    <location>
        <position position="458"/>
    </location>
    <ligand>
        <name>heme</name>
        <dbReference type="ChEBI" id="CHEBI:30413"/>
    </ligand>
    <ligandPart>
        <name>Fe</name>
        <dbReference type="ChEBI" id="CHEBI:18248"/>
    </ligandPart>
</feature>
<dbReference type="PRINTS" id="PR00385">
    <property type="entry name" value="P450"/>
</dbReference>
<dbReference type="InterPro" id="IPR002401">
    <property type="entry name" value="Cyt_P450_E_grp-I"/>
</dbReference>
<comment type="similarity">
    <text evidence="5">Belongs to the cytochrome P450 family.</text>
</comment>
<dbReference type="SUPFAM" id="SSF48264">
    <property type="entry name" value="Cytochrome P450"/>
    <property type="match status" value="1"/>
</dbReference>
<name>A0A6A7AEL2_9PLEO</name>